<organism evidence="2">
    <name type="scientific">candidate division TA06 bacterium ADurb.Bin417</name>
    <dbReference type="NCBI Taxonomy" id="1852828"/>
    <lineage>
        <taxon>Bacteria</taxon>
        <taxon>Bacteria division TA06</taxon>
    </lineage>
</organism>
<name>A0A1V5M7C1_UNCT6</name>
<comment type="caution">
    <text evidence="2">The sequence shown here is derived from an EMBL/GenBank/DDBJ whole genome shotgun (WGS) entry which is preliminary data.</text>
</comment>
<proteinExistence type="predicted"/>
<evidence type="ECO:0000313" key="2">
    <source>
        <dbReference type="EMBL" id="OPZ89056.1"/>
    </source>
</evidence>
<gene>
    <name evidence="2" type="ORF">BWY73_01576</name>
</gene>
<dbReference type="AlphaFoldDB" id="A0A1V5M7C1"/>
<dbReference type="Proteomes" id="UP000485484">
    <property type="component" value="Unassembled WGS sequence"/>
</dbReference>
<dbReference type="EMBL" id="MWAK01000418">
    <property type="protein sequence ID" value="OPZ89056.1"/>
    <property type="molecule type" value="Genomic_DNA"/>
</dbReference>
<evidence type="ECO:0000256" key="1">
    <source>
        <dbReference type="SAM" id="MobiDB-lite"/>
    </source>
</evidence>
<accession>A0A1V5M7C1</accession>
<feature type="region of interest" description="Disordered" evidence="1">
    <location>
        <begin position="150"/>
        <end position="203"/>
    </location>
</feature>
<feature type="region of interest" description="Disordered" evidence="1">
    <location>
        <begin position="18"/>
        <end position="46"/>
    </location>
</feature>
<feature type="compositionally biased region" description="Gly residues" evidence="1">
    <location>
        <begin position="31"/>
        <end position="42"/>
    </location>
</feature>
<sequence>MTPLGADHAHGDRALQSEGIADGQHPLSHRLGGGISKGGEGKSAGVDLEQGQVGLGVLAGHPGVEFAAVQQLDLHRGGLRDHVVIGQDVPVGRDQHAASEGLGQVFARRREKVPEEFPEERVLHEVVEGAAGTDPLGGADVGHRRLYRFGHPGDVVSEPGQVGAGRICRRRRAAREGGQELKGQENGKQGGQSGHQDRRQQDR</sequence>
<protein>
    <submittedName>
        <fullName evidence="2">Uncharacterized protein</fullName>
    </submittedName>
</protein>
<reference evidence="2" key="1">
    <citation type="submission" date="2017-02" db="EMBL/GenBank/DDBJ databases">
        <title>Delving into the versatile metabolic prowess of the omnipresent phylum Bacteroidetes.</title>
        <authorList>
            <person name="Nobu M.K."/>
            <person name="Mei R."/>
            <person name="Narihiro T."/>
            <person name="Kuroda K."/>
            <person name="Liu W.-T."/>
        </authorList>
    </citation>
    <scope>NUCLEOTIDE SEQUENCE</scope>
    <source>
        <strain evidence="2">ADurb.Bin417</strain>
    </source>
</reference>
<feature type="compositionally biased region" description="Basic and acidic residues" evidence="1">
    <location>
        <begin position="174"/>
        <end position="185"/>
    </location>
</feature>